<feature type="region of interest" description="Disordered" evidence="4">
    <location>
        <begin position="719"/>
        <end position="754"/>
    </location>
</feature>
<feature type="region of interest" description="Disordered" evidence="4">
    <location>
        <begin position="212"/>
        <end position="247"/>
    </location>
</feature>
<feature type="domain" description="HTH myb-type" evidence="6">
    <location>
        <begin position="634"/>
        <end position="690"/>
    </location>
</feature>
<feature type="compositionally biased region" description="Polar residues" evidence="4">
    <location>
        <begin position="212"/>
        <end position="239"/>
    </location>
</feature>
<dbReference type="Gene3D" id="1.10.10.60">
    <property type="entry name" value="Homeodomain-like"/>
    <property type="match status" value="1"/>
</dbReference>
<dbReference type="SUPFAM" id="SSF46689">
    <property type="entry name" value="Homeodomain-like"/>
    <property type="match status" value="1"/>
</dbReference>
<keyword evidence="1" id="KW-0238">DNA-binding</keyword>
<dbReference type="GO" id="GO:0010833">
    <property type="term" value="P:telomere maintenance via telomere lengthening"/>
    <property type="evidence" value="ECO:0007669"/>
    <property type="project" value="TreeGrafter"/>
</dbReference>
<evidence type="ECO:0000256" key="1">
    <source>
        <dbReference type="ARBA" id="ARBA00023125"/>
    </source>
</evidence>
<evidence type="ECO:0000256" key="2">
    <source>
        <dbReference type="ARBA" id="ARBA00023242"/>
    </source>
</evidence>
<sequence>MSDQPYSENGTPAPELLNENDKYSHEDGLEEEIQRAIAQHDLAQQLHRDGSNSPERSEENDKSEVKEEYSNTDVSVAAEPTISDKESRTDGNIDQNINSNIDGSIDREIDDNLNRHIDQDLENIDRNIDTSISNIDHNLGNMGTMENMENDNIDANLNRNVTNVDSNIDSNIDNNIDSNIDSNIDNNIIHGGMDLDDEKLQLLMIANELKRATSQSEHQDNHNGQNKEIQGQPQTSDSSHPGYIPPDSELLATNTALAAYNALSSQVPPVALLTNVHLAAVPLPIVAPDYFPARIQLLVNTLPVLDNLSTQLLRVFATGPYQKIIDLASTPETPAGAAFRDLTSLFEFTKRLYSEEDPFLTVEHLAPGMWKEGEKTPSMFRSREQTIESTLRKVNLATFLAATLGTIEVGFFYLNESFLDVFCPANNLDPTNSMSNMSSTNMNLQSGANTVVGDKVGKLLKPQALIFIDLKTQAYISAVEAGERSREEILEDILPSNLEQLLLERRGVKTLSPTEADFVSRCQSRKETLFNYPEGSSLSEEYEWFEFLKDLFEYVSKNMGFLIWGKKTKVGVKAERTVSTPTTSYTPHSDETLTTAETTETSNNQEINDITSALLPSEIQEQQIHIRINPRMQGKVTNRRPWTREEEKALRHALELKGTQWSTILELFGQGGRINELLKNRTQVQLKDKARNWKMFFLKLGLPVPAYLQKVTGDLERDDKVRAKNARNRKTAAAPVPAVNKKDDGEDRKRRRVS</sequence>
<gene>
    <name evidence="7" type="ORF">SAMEA4029010_CIC11G00000005584</name>
</gene>
<accession>A0A1L0DMA2</accession>
<dbReference type="GO" id="GO:0042803">
    <property type="term" value="F:protein homodimerization activity"/>
    <property type="evidence" value="ECO:0007669"/>
    <property type="project" value="InterPro"/>
</dbReference>
<keyword evidence="8" id="KW-1185">Reference proteome</keyword>
<feature type="compositionally biased region" description="Polar residues" evidence="4">
    <location>
        <begin position="1"/>
        <end position="10"/>
    </location>
</feature>
<feature type="region of interest" description="Disordered" evidence="4">
    <location>
        <begin position="42"/>
        <end position="99"/>
    </location>
</feature>
<dbReference type="PROSITE" id="PS51294">
    <property type="entry name" value="HTH_MYB"/>
    <property type="match status" value="1"/>
</dbReference>
<dbReference type="Proteomes" id="UP000182334">
    <property type="component" value="Chromosome VI"/>
</dbReference>
<dbReference type="InterPro" id="IPR052833">
    <property type="entry name" value="Telomeric_DNA-bd_trans-reg"/>
</dbReference>
<protein>
    <submittedName>
        <fullName evidence="7">CIC11C00000005584</fullName>
    </submittedName>
</protein>
<feature type="compositionally biased region" description="Basic and acidic residues" evidence="4">
    <location>
        <begin position="82"/>
        <end position="91"/>
    </location>
</feature>
<dbReference type="STRING" id="45354.A0A1L0DMA2"/>
<dbReference type="InterPro" id="IPR013867">
    <property type="entry name" value="Telomere_rpt-bd_fac_dimer_dom"/>
</dbReference>
<dbReference type="InterPro" id="IPR017930">
    <property type="entry name" value="Myb_dom"/>
</dbReference>
<dbReference type="PROSITE" id="PS50090">
    <property type="entry name" value="MYB_LIKE"/>
    <property type="match status" value="1"/>
</dbReference>
<dbReference type="GO" id="GO:0003691">
    <property type="term" value="F:double-stranded telomeric DNA binding"/>
    <property type="evidence" value="ECO:0007669"/>
    <property type="project" value="TreeGrafter"/>
</dbReference>
<dbReference type="CDD" id="cd11660">
    <property type="entry name" value="SANT_TRF"/>
    <property type="match status" value="1"/>
</dbReference>
<evidence type="ECO:0000259" key="6">
    <source>
        <dbReference type="PROSITE" id="PS51294"/>
    </source>
</evidence>
<organism evidence="7 8">
    <name type="scientific">Sungouiella intermedia</name>
    <dbReference type="NCBI Taxonomy" id="45354"/>
    <lineage>
        <taxon>Eukaryota</taxon>
        <taxon>Fungi</taxon>
        <taxon>Dikarya</taxon>
        <taxon>Ascomycota</taxon>
        <taxon>Saccharomycotina</taxon>
        <taxon>Pichiomycetes</taxon>
        <taxon>Metschnikowiaceae</taxon>
        <taxon>Sungouiella</taxon>
    </lineage>
</organism>
<name>A0A1L0DMA2_9ASCO</name>
<dbReference type="InterPro" id="IPR009057">
    <property type="entry name" value="Homeodomain-like_sf"/>
</dbReference>
<feature type="domain" description="Myb-like" evidence="5">
    <location>
        <begin position="634"/>
        <end position="686"/>
    </location>
</feature>
<feature type="compositionally biased region" description="Basic and acidic residues" evidence="4">
    <location>
        <begin position="46"/>
        <end position="69"/>
    </location>
</feature>
<feature type="region of interest" description="Disordered" evidence="4">
    <location>
        <begin position="1"/>
        <end position="29"/>
    </location>
</feature>
<dbReference type="InterPro" id="IPR001005">
    <property type="entry name" value="SANT/Myb"/>
</dbReference>
<evidence type="ECO:0000313" key="8">
    <source>
        <dbReference type="Proteomes" id="UP000182334"/>
    </source>
</evidence>
<dbReference type="FunFam" id="1.10.10.60:FF:000137">
    <property type="entry name" value="MYB DNA binding protein"/>
    <property type="match status" value="1"/>
</dbReference>
<feature type="region of interest" description="Disordered" evidence="4">
    <location>
        <begin position="580"/>
        <end position="599"/>
    </location>
</feature>
<dbReference type="OrthoDB" id="3366990at2759"/>
<evidence type="ECO:0000256" key="3">
    <source>
        <dbReference type="ARBA" id="ARBA00023306"/>
    </source>
</evidence>
<dbReference type="Pfam" id="PF00249">
    <property type="entry name" value="Myb_DNA-binding"/>
    <property type="match status" value="1"/>
</dbReference>
<dbReference type="Pfam" id="PF08558">
    <property type="entry name" value="TRF"/>
    <property type="match status" value="1"/>
</dbReference>
<dbReference type="PANTHER" id="PTHR47807:SF1">
    <property type="entry name" value="PROTEIN TBF1"/>
    <property type="match status" value="1"/>
</dbReference>
<dbReference type="EMBL" id="LT635761">
    <property type="protein sequence ID" value="SGZ57708.1"/>
    <property type="molecule type" value="Genomic_DNA"/>
</dbReference>
<keyword evidence="3" id="KW-0131">Cell cycle</keyword>
<evidence type="ECO:0000259" key="5">
    <source>
        <dbReference type="PROSITE" id="PS50090"/>
    </source>
</evidence>
<keyword evidence="2" id="KW-0539">Nucleus</keyword>
<proteinExistence type="predicted"/>
<dbReference type="PANTHER" id="PTHR47807">
    <property type="entry name" value="PROTEIN TBF1"/>
    <property type="match status" value="1"/>
</dbReference>
<dbReference type="AlphaFoldDB" id="A0A1L0DMA2"/>
<dbReference type="SMART" id="SM00717">
    <property type="entry name" value="SANT"/>
    <property type="match status" value="1"/>
</dbReference>
<evidence type="ECO:0000256" key="4">
    <source>
        <dbReference type="SAM" id="MobiDB-lite"/>
    </source>
</evidence>
<evidence type="ECO:0000313" key="7">
    <source>
        <dbReference type="EMBL" id="SGZ57708.1"/>
    </source>
</evidence>
<reference evidence="7 8" key="1">
    <citation type="submission" date="2016-10" db="EMBL/GenBank/DDBJ databases">
        <authorList>
            <person name="de Groot N.N."/>
        </authorList>
    </citation>
    <scope>NUCLEOTIDE SEQUENCE [LARGE SCALE GENOMIC DNA]</scope>
    <source>
        <strain evidence="7 8">CBS 141442</strain>
    </source>
</reference>